<protein>
    <submittedName>
        <fullName evidence="1">Uncharacterized protein</fullName>
    </submittedName>
</protein>
<dbReference type="EMBL" id="KN819449">
    <property type="protein sequence ID" value="KIJ09588.1"/>
    <property type="molecule type" value="Genomic_DNA"/>
</dbReference>
<sequence>MLETFCAAANIKALMQRCNVPILKEAEEILKHCCTPYGGQDFVTDMNIFAGAESDAQQWSIEGGTHTTSIPDELRCAWATGGNTEPLQKITMYKRYSVGGIQYVTPRHSNRDCFVFFTPNRQAQRVPEKVVDPFLGYEDFGAQLWSNEYGEHLEIVTSRDLLCHAISMTWEDDILVMKPLDKAFGESPPRRV</sequence>
<dbReference type="Proteomes" id="UP000053647">
    <property type="component" value="Unassembled WGS sequence"/>
</dbReference>
<reference evidence="2" key="2">
    <citation type="submission" date="2015-01" db="EMBL/GenBank/DDBJ databases">
        <title>Evolutionary Origins and Diversification of the Mycorrhizal Mutualists.</title>
        <authorList>
            <consortium name="DOE Joint Genome Institute"/>
            <consortium name="Mycorrhizal Genomics Consortium"/>
            <person name="Kohler A."/>
            <person name="Kuo A."/>
            <person name="Nagy L.G."/>
            <person name="Floudas D."/>
            <person name="Copeland A."/>
            <person name="Barry K.W."/>
            <person name="Cichocki N."/>
            <person name="Veneault-Fourrey C."/>
            <person name="LaButti K."/>
            <person name="Lindquist E.A."/>
            <person name="Lipzen A."/>
            <person name="Lundell T."/>
            <person name="Morin E."/>
            <person name="Murat C."/>
            <person name="Riley R."/>
            <person name="Ohm R."/>
            <person name="Sun H."/>
            <person name="Tunlid A."/>
            <person name="Henrissat B."/>
            <person name="Grigoriev I.V."/>
            <person name="Hibbett D.S."/>
            <person name="Martin F."/>
        </authorList>
    </citation>
    <scope>NUCLEOTIDE SEQUENCE [LARGE SCALE GENOMIC DNA]</scope>
    <source>
        <strain evidence="2">ATCC 200175</strain>
    </source>
</reference>
<evidence type="ECO:0000313" key="1">
    <source>
        <dbReference type="EMBL" id="KIJ09588.1"/>
    </source>
</evidence>
<keyword evidence="2" id="KW-1185">Reference proteome</keyword>
<gene>
    <name evidence="1" type="ORF">PAXINDRAFT_17320</name>
</gene>
<organism evidence="1 2">
    <name type="scientific">Paxillus involutus ATCC 200175</name>
    <dbReference type="NCBI Taxonomy" id="664439"/>
    <lineage>
        <taxon>Eukaryota</taxon>
        <taxon>Fungi</taxon>
        <taxon>Dikarya</taxon>
        <taxon>Basidiomycota</taxon>
        <taxon>Agaricomycotina</taxon>
        <taxon>Agaricomycetes</taxon>
        <taxon>Agaricomycetidae</taxon>
        <taxon>Boletales</taxon>
        <taxon>Paxilineae</taxon>
        <taxon>Paxillaceae</taxon>
        <taxon>Paxillus</taxon>
    </lineage>
</organism>
<name>A0A0C9TFC4_PAXIN</name>
<accession>A0A0C9TFC4</accession>
<evidence type="ECO:0000313" key="2">
    <source>
        <dbReference type="Proteomes" id="UP000053647"/>
    </source>
</evidence>
<proteinExistence type="predicted"/>
<reference evidence="1 2" key="1">
    <citation type="submission" date="2014-06" db="EMBL/GenBank/DDBJ databases">
        <authorList>
            <consortium name="DOE Joint Genome Institute"/>
            <person name="Kuo A."/>
            <person name="Kohler A."/>
            <person name="Nagy L.G."/>
            <person name="Floudas D."/>
            <person name="Copeland A."/>
            <person name="Barry K.W."/>
            <person name="Cichocki N."/>
            <person name="Veneault-Fourrey C."/>
            <person name="LaButti K."/>
            <person name="Lindquist E.A."/>
            <person name="Lipzen A."/>
            <person name="Lundell T."/>
            <person name="Morin E."/>
            <person name="Murat C."/>
            <person name="Sun H."/>
            <person name="Tunlid A."/>
            <person name="Henrissat B."/>
            <person name="Grigoriev I.V."/>
            <person name="Hibbett D.S."/>
            <person name="Martin F."/>
            <person name="Nordberg H.P."/>
            <person name="Cantor M.N."/>
            <person name="Hua S.X."/>
        </authorList>
    </citation>
    <scope>NUCLEOTIDE SEQUENCE [LARGE SCALE GENOMIC DNA]</scope>
    <source>
        <strain evidence="1 2">ATCC 200175</strain>
    </source>
</reference>
<dbReference type="HOGENOM" id="CLU_1251029_0_0_1"/>
<dbReference type="AlphaFoldDB" id="A0A0C9TFC4"/>
<dbReference type="OrthoDB" id="2672935at2759"/>